<proteinExistence type="inferred from homology"/>
<protein>
    <recommendedName>
        <fullName evidence="2">chitinase</fullName>
        <ecNumber evidence="2">3.2.1.14</ecNumber>
    </recommendedName>
</protein>
<dbReference type="AlphaFoldDB" id="W6AH87"/>
<keyword evidence="3 5" id="KW-0378">Hydrolase</keyword>
<dbReference type="PROSITE" id="PS01095">
    <property type="entry name" value="GH18_1"/>
    <property type="match status" value="1"/>
</dbReference>
<sequence>MKKLLYTMSATFLPVIATNNVVSCFGGEKPLKPTPPPVVPGDMDKVLVGYWYDWGGAYQEVPKLEEIHSSYNVINLSFLYSKEAYQMPVFEYYGISKEALIAGIEYQHSLGHKVLISMGGATGNKMRFKMNQKDELKQTILKVINEYNLDGLDIDWEGDCLADRESQLVTSQVLKEIKNEWAAEGRNFYITMAPEMPYLKNSTETSGGSYIPFLKELDDYYDWINPQFYNGWAFGPYVEPTEATNLGLTPYYIVENDNVELRSDFFYLMTKYMTTTYSPKNDFYLIDPERFVMGAATNEPAGRGAASQESIIESYEMLVEDEIYTKGLMTWALNYDNFEGTISWDWYSSTYFKRWSFASWYDQTHGQE</sequence>
<feature type="domain" description="GH18" evidence="7">
    <location>
        <begin position="45"/>
        <end position="368"/>
    </location>
</feature>
<evidence type="ECO:0000256" key="4">
    <source>
        <dbReference type="ARBA" id="ARBA00023295"/>
    </source>
</evidence>
<dbReference type="PATRIC" id="fig|1276246.3.peg.711"/>
<dbReference type="STRING" id="1276246.SCULI_v1c07130"/>
<dbReference type="GO" id="GO:0005975">
    <property type="term" value="P:carbohydrate metabolic process"/>
    <property type="evidence" value="ECO:0007669"/>
    <property type="project" value="InterPro"/>
</dbReference>
<evidence type="ECO:0000256" key="6">
    <source>
        <dbReference type="RuleBase" id="RU004453"/>
    </source>
</evidence>
<dbReference type="InterPro" id="IPR011583">
    <property type="entry name" value="Chitinase_II/V-like_cat"/>
</dbReference>
<dbReference type="InterPro" id="IPR017853">
    <property type="entry name" value="GH"/>
</dbReference>
<dbReference type="KEGG" id="scq:SCULI_v1c07130"/>
<dbReference type="InterPro" id="IPR001579">
    <property type="entry name" value="Glyco_hydro_18_chit_AS"/>
</dbReference>
<evidence type="ECO:0000256" key="5">
    <source>
        <dbReference type="RuleBase" id="RU000489"/>
    </source>
</evidence>
<dbReference type="PROSITE" id="PS51910">
    <property type="entry name" value="GH18_2"/>
    <property type="match status" value="1"/>
</dbReference>
<dbReference type="OrthoDB" id="315328at2"/>
<accession>W6AH87</accession>
<dbReference type="GO" id="GO:0008843">
    <property type="term" value="F:endochitinase activity"/>
    <property type="evidence" value="ECO:0007669"/>
    <property type="project" value="UniProtKB-EC"/>
</dbReference>
<dbReference type="GO" id="GO:0008061">
    <property type="term" value="F:chitin binding"/>
    <property type="evidence" value="ECO:0007669"/>
    <property type="project" value="InterPro"/>
</dbReference>
<keyword evidence="4 5" id="KW-0326">Glycosidase</keyword>
<name>W6AH87_9MOLU</name>
<dbReference type="InterPro" id="IPR001223">
    <property type="entry name" value="Glyco_hydro18_cat"/>
</dbReference>
<evidence type="ECO:0000256" key="3">
    <source>
        <dbReference type="ARBA" id="ARBA00022801"/>
    </source>
</evidence>
<dbReference type="Proteomes" id="UP000019267">
    <property type="component" value="Chromosome"/>
</dbReference>
<dbReference type="PANTHER" id="PTHR11177:SF317">
    <property type="entry name" value="CHITINASE 12-RELATED"/>
    <property type="match status" value="1"/>
</dbReference>
<keyword evidence="9" id="KW-1185">Reference proteome</keyword>
<evidence type="ECO:0000256" key="2">
    <source>
        <dbReference type="ARBA" id="ARBA00012729"/>
    </source>
</evidence>
<reference evidence="8 9" key="1">
    <citation type="journal article" date="2014" name="Genome Biol. Evol.">
        <title>Molecular evolution of the substrate utilization strategies and putative virulence factors in mosquito-associated Spiroplasma species.</title>
        <authorList>
            <person name="Chang T.H."/>
            <person name="Lo W.S."/>
            <person name="Ku C."/>
            <person name="Chen L.L."/>
            <person name="Kuo C.H."/>
        </authorList>
    </citation>
    <scope>NUCLEOTIDE SEQUENCE [LARGE SCALE GENOMIC DNA]</scope>
    <source>
        <strain evidence="8">AES-1</strain>
    </source>
</reference>
<comment type="catalytic activity">
    <reaction evidence="1">
        <text>Random endo-hydrolysis of N-acetyl-beta-D-glucosaminide (1-&gt;4)-beta-linkages in chitin and chitodextrins.</text>
        <dbReference type="EC" id="3.2.1.14"/>
    </reaction>
</comment>
<dbReference type="GO" id="GO:0006032">
    <property type="term" value="P:chitin catabolic process"/>
    <property type="evidence" value="ECO:0007669"/>
    <property type="project" value="TreeGrafter"/>
</dbReference>
<evidence type="ECO:0000259" key="7">
    <source>
        <dbReference type="PROSITE" id="PS51910"/>
    </source>
</evidence>
<evidence type="ECO:0000256" key="1">
    <source>
        <dbReference type="ARBA" id="ARBA00000822"/>
    </source>
</evidence>
<organism evidence="8 9">
    <name type="scientific">Spiroplasma culicicola AES-1</name>
    <dbReference type="NCBI Taxonomy" id="1276246"/>
    <lineage>
        <taxon>Bacteria</taxon>
        <taxon>Bacillati</taxon>
        <taxon>Mycoplasmatota</taxon>
        <taxon>Mollicutes</taxon>
        <taxon>Entomoplasmatales</taxon>
        <taxon>Spiroplasmataceae</taxon>
        <taxon>Spiroplasma</taxon>
    </lineage>
</organism>
<dbReference type="GO" id="GO:0005576">
    <property type="term" value="C:extracellular region"/>
    <property type="evidence" value="ECO:0007669"/>
    <property type="project" value="TreeGrafter"/>
</dbReference>
<dbReference type="HOGENOM" id="CLU_067535_0_0_14"/>
<dbReference type="SMART" id="SM00636">
    <property type="entry name" value="Glyco_18"/>
    <property type="match status" value="1"/>
</dbReference>
<dbReference type="EC" id="3.2.1.14" evidence="2"/>
<evidence type="ECO:0000313" key="9">
    <source>
        <dbReference type="Proteomes" id="UP000019267"/>
    </source>
</evidence>
<dbReference type="Gene3D" id="3.20.20.80">
    <property type="entry name" value="Glycosidases"/>
    <property type="match status" value="1"/>
</dbReference>
<dbReference type="SUPFAM" id="SSF51445">
    <property type="entry name" value="(Trans)glycosidases"/>
    <property type="match status" value="1"/>
</dbReference>
<dbReference type="RefSeq" id="WP_025363285.1">
    <property type="nucleotide sequence ID" value="NZ_CP006681.1"/>
</dbReference>
<comment type="similarity">
    <text evidence="6">Belongs to the glycosyl hydrolase 18 family.</text>
</comment>
<dbReference type="InterPro" id="IPR050314">
    <property type="entry name" value="Glycosyl_Hydrlase_18"/>
</dbReference>
<dbReference type="eggNOG" id="COG3469">
    <property type="taxonomic scope" value="Bacteria"/>
</dbReference>
<dbReference type="Pfam" id="PF00704">
    <property type="entry name" value="Glyco_hydro_18"/>
    <property type="match status" value="1"/>
</dbReference>
<evidence type="ECO:0000313" key="8">
    <source>
        <dbReference type="EMBL" id="AHI53054.1"/>
    </source>
</evidence>
<dbReference type="PANTHER" id="PTHR11177">
    <property type="entry name" value="CHITINASE"/>
    <property type="match status" value="1"/>
</dbReference>
<dbReference type="EMBL" id="CP006681">
    <property type="protein sequence ID" value="AHI53054.1"/>
    <property type="molecule type" value="Genomic_DNA"/>
</dbReference>
<gene>
    <name evidence="8" type="ORF">SCULI_v1c07130</name>
</gene>